<dbReference type="InterPro" id="IPR036937">
    <property type="entry name" value="Adhesion_dom_fimbrial_sf"/>
</dbReference>
<dbReference type="PANTHER" id="PTHR33420:SF34">
    <property type="entry name" value="MINOR FIMBRIAL SUBUNIT"/>
    <property type="match status" value="1"/>
</dbReference>
<dbReference type="GO" id="GO:0043709">
    <property type="term" value="P:cell adhesion involved in single-species biofilm formation"/>
    <property type="evidence" value="ECO:0007669"/>
    <property type="project" value="TreeGrafter"/>
</dbReference>
<evidence type="ECO:0000259" key="1">
    <source>
        <dbReference type="Pfam" id="PF00419"/>
    </source>
</evidence>
<evidence type="ECO:0000313" key="4">
    <source>
        <dbReference type="Proteomes" id="UP000185794"/>
    </source>
</evidence>
<dbReference type="RefSeq" id="WP_000877915.1">
    <property type="nucleotide sequence ID" value="NZ_ABACVG020000001.1"/>
</dbReference>
<evidence type="ECO:0000313" key="2">
    <source>
        <dbReference type="EMBL" id="EGO6679235.1"/>
    </source>
</evidence>
<reference evidence="3 4" key="1">
    <citation type="journal article" date="2017" name="Front. Cell. Infect. Microbiol.">
        <title>Chaperone-usher pili loci of human colonization factor-negative enterotoxigenic Escherichia coli.</title>
        <authorList>
            <person name="Del Canto F."/>
            <person name="Vidal R."/>
            <person name="Stine O.C."/>
            <person name="Pop M."/>
        </authorList>
    </citation>
    <scope>NUCLEOTIDE SEQUENCE [LARGE SCALE GENOMIC DNA]</scope>
    <source>
        <strain evidence="3 4">700324</strain>
    </source>
</reference>
<accession>A0A1Q6B5K3</accession>
<organism evidence="3 4">
    <name type="scientific">Escherichia coli</name>
    <dbReference type="NCBI Taxonomy" id="562"/>
    <lineage>
        <taxon>Bacteria</taxon>
        <taxon>Pseudomonadati</taxon>
        <taxon>Pseudomonadota</taxon>
        <taxon>Gammaproteobacteria</taxon>
        <taxon>Enterobacterales</taxon>
        <taxon>Enterobacteriaceae</taxon>
        <taxon>Escherichia</taxon>
    </lineage>
</organism>
<dbReference type="Gene3D" id="2.60.40.1090">
    <property type="entry name" value="Fimbrial-type adhesion domain"/>
    <property type="match status" value="1"/>
</dbReference>
<comment type="caution">
    <text evidence="3">The sequence shown here is derived from an EMBL/GenBank/DDBJ whole genome shotgun (WGS) entry which is preliminary data.</text>
</comment>
<feature type="domain" description="Fimbrial-type adhesion" evidence="1">
    <location>
        <begin position="42"/>
        <end position="171"/>
    </location>
</feature>
<evidence type="ECO:0000313" key="3">
    <source>
        <dbReference type="EMBL" id="OKV14774.1"/>
    </source>
</evidence>
<dbReference type="Proteomes" id="UP000185794">
    <property type="component" value="Unassembled WGS sequence"/>
</dbReference>
<dbReference type="InterPro" id="IPR050263">
    <property type="entry name" value="Bact_Fimbrial_Adh_Pro"/>
</dbReference>
<protein>
    <submittedName>
        <fullName evidence="3">Fimbrial protein</fullName>
    </submittedName>
</protein>
<dbReference type="InterPro" id="IPR000259">
    <property type="entry name" value="Adhesion_dom_fimbrial"/>
</dbReference>
<dbReference type="GO" id="GO:0009289">
    <property type="term" value="C:pilus"/>
    <property type="evidence" value="ECO:0007669"/>
    <property type="project" value="InterPro"/>
</dbReference>
<dbReference type="SUPFAM" id="SSF49401">
    <property type="entry name" value="Bacterial adhesins"/>
    <property type="match status" value="1"/>
</dbReference>
<proteinExistence type="predicted"/>
<dbReference type="EMBL" id="AAXDPX010000011">
    <property type="protein sequence ID" value="EGO6679235.1"/>
    <property type="molecule type" value="Genomic_DNA"/>
</dbReference>
<sequence>MKYTFLVGTGIFLLSGWLMGNLAVAAESKPVLLTLRVLVDGPPPCSVKGSNVQFGEVYISKINGTNYRTTQPLYTLNCSSRASGVDDLRMQLKGTTTVINGETVIATEIPGLGIRIENGADNSLFRVGEGNWSDFNVNQLPNLTAVPVKQSGVQLTPAEFNASMTMVVDYQ</sequence>
<dbReference type="InterPro" id="IPR008966">
    <property type="entry name" value="Adhesion_dom_sf"/>
</dbReference>
<dbReference type="Pfam" id="PF00419">
    <property type="entry name" value="Fimbrial"/>
    <property type="match status" value="1"/>
</dbReference>
<dbReference type="AlphaFoldDB" id="A0A1Q6B5K3"/>
<gene>
    <name evidence="3" type="ORF">AWP47_06035</name>
    <name evidence="2" type="ORF">GTP92_13015</name>
</gene>
<dbReference type="EMBL" id="LRKC01000100">
    <property type="protein sequence ID" value="OKV14774.1"/>
    <property type="molecule type" value="Genomic_DNA"/>
</dbReference>
<reference evidence="2" key="2">
    <citation type="submission" date="2020-01" db="EMBL/GenBank/DDBJ databases">
        <authorList>
            <consortium name="GenomeTrakr network: Whole genome sequencing for foodborne pathogen traceback"/>
        </authorList>
    </citation>
    <scope>NUCLEOTIDE SEQUENCE</scope>
    <source>
        <strain evidence="2">PSU-2311</strain>
    </source>
</reference>
<dbReference type="PANTHER" id="PTHR33420">
    <property type="entry name" value="FIMBRIAL SUBUNIT ELFA-RELATED"/>
    <property type="match status" value="1"/>
</dbReference>
<name>A0A1Q6B5K3_ECOLX</name>
<dbReference type="Proteomes" id="UP000600030">
    <property type="component" value="Unassembled WGS sequence"/>
</dbReference>